<keyword evidence="2" id="KW-1185">Reference proteome</keyword>
<dbReference type="GeneID" id="115886339"/>
<organism evidence="2 3">
    <name type="scientific">Sitophilus oryzae</name>
    <name type="common">Rice weevil</name>
    <name type="synonym">Curculio oryzae</name>
    <dbReference type="NCBI Taxonomy" id="7048"/>
    <lineage>
        <taxon>Eukaryota</taxon>
        <taxon>Metazoa</taxon>
        <taxon>Ecdysozoa</taxon>
        <taxon>Arthropoda</taxon>
        <taxon>Hexapoda</taxon>
        <taxon>Insecta</taxon>
        <taxon>Pterygota</taxon>
        <taxon>Neoptera</taxon>
        <taxon>Endopterygota</taxon>
        <taxon>Coleoptera</taxon>
        <taxon>Polyphaga</taxon>
        <taxon>Cucujiformia</taxon>
        <taxon>Curculionidae</taxon>
        <taxon>Dryophthorinae</taxon>
        <taxon>Sitophilus</taxon>
    </lineage>
</organism>
<dbReference type="RefSeq" id="XP_030761296.1">
    <property type="nucleotide sequence ID" value="XM_030905436.1"/>
</dbReference>
<evidence type="ECO:0000256" key="1">
    <source>
        <dbReference type="SAM" id="MobiDB-lite"/>
    </source>
</evidence>
<feature type="region of interest" description="Disordered" evidence="1">
    <location>
        <begin position="55"/>
        <end position="207"/>
    </location>
</feature>
<dbReference type="KEGG" id="soy:115886339"/>
<dbReference type="InParanoid" id="A0A6J2YD64"/>
<sequence length="207" mass="22945">MFAPNKNSLPAAIPLAYYDTSEVTDKPLKENYPSLESIHDNIPSQQVTVSLSPIPSISKGEQNVTVSSSNENEVKQITSDNLTSQGNTTPPLLATTSSGASLCEIRPYPKAPVVQEVKKGRKKSKSSVYTDTPEYENRQRIEEERKRKRSLKENKSSLKSAKRSLVKTNKKRNDSSSSESSVCMSSGDSSGEEDFWENLIARNKEDK</sequence>
<dbReference type="AlphaFoldDB" id="A0A6J2YD64"/>
<feature type="compositionally biased region" description="Polar residues" evidence="1">
    <location>
        <begin position="55"/>
        <end position="100"/>
    </location>
</feature>
<protein>
    <submittedName>
        <fullName evidence="3">Uncharacterized protein DDB_G0280579-like</fullName>
    </submittedName>
</protein>
<feature type="non-terminal residue" evidence="3">
    <location>
        <position position="207"/>
    </location>
</feature>
<evidence type="ECO:0000313" key="2">
    <source>
        <dbReference type="Proteomes" id="UP000504635"/>
    </source>
</evidence>
<accession>A0A6J2YD64</accession>
<dbReference type="Proteomes" id="UP000504635">
    <property type="component" value="Unplaced"/>
</dbReference>
<reference evidence="3" key="1">
    <citation type="submission" date="2025-08" db="UniProtKB">
        <authorList>
            <consortium name="RefSeq"/>
        </authorList>
    </citation>
    <scope>IDENTIFICATION</scope>
    <source>
        <tissue evidence="3">Gonads</tissue>
    </source>
</reference>
<feature type="compositionally biased region" description="Basic and acidic residues" evidence="1">
    <location>
        <begin position="135"/>
        <end position="156"/>
    </location>
</feature>
<name>A0A6J2YD64_SITOR</name>
<feature type="compositionally biased region" description="Low complexity" evidence="1">
    <location>
        <begin position="175"/>
        <end position="189"/>
    </location>
</feature>
<proteinExistence type="predicted"/>
<evidence type="ECO:0000313" key="3">
    <source>
        <dbReference type="RefSeq" id="XP_030761296.1"/>
    </source>
</evidence>
<feature type="compositionally biased region" description="Basic residues" evidence="1">
    <location>
        <begin position="160"/>
        <end position="170"/>
    </location>
</feature>
<gene>
    <name evidence="3" type="primary">LOC115886339</name>
</gene>